<name>A0A066YLA0_9ACTN</name>
<dbReference type="HOGENOM" id="CLU_2395809_0_0_11"/>
<proteinExistence type="predicted"/>
<dbReference type="EMBL" id="JNBY01000127">
    <property type="protein sequence ID" value="KDN81957.1"/>
    <property type="molecule type" value="Genomic_DNA"/>
</dbReference>
<evidence type="ECO:0000256" key="1">
    <source>
        <dbReference type="SAM" id="MobiDB-lite"/>
    </source>
</evidence>
<feature type="compositionally biased region" description="Low complexity" evidence="1">
    <location>
        <begin position="70"/>
        <end position="83"/>
    </location>
</feature>
<feature type="region of interest" description="Disordered" evidence="1">
    <location>
        <begin position="42"/>
        <end position="93"/>
    </location>
</feature>
<keyword evidence="3" id="KW-1185">Reference proteome</keyword>
<protein>
    <submittedName>
        <fullName evidence="2">Uncharacterized protein</fullName>
    </submittedName>
</protein>
<feature type="compositionally biased region" description="Basic and acidic residues" evidence="1">
    <location>
        <begin position="51"/>
        <end position="65"/>
    </location>
</feature>
<dbReference type="Proteomes" id="UP000027178">
    <property type="component" value="Unassembled WGS sequence"/>
</dbReference>
<evidence type="ECO:0000313" key="2">
    <source>
        <dbReference type="EMBL" id="KDN81957.1"/>
    </source>
</evidence>
<dbReference type="AlphaFoldDB" id="A0A066YLA0"/>
<dbReference type="PATRIC" id="fig|1348663.4.peg.6069"/>
<organism evidence="2 3">
    <name type="scientific">Kitasatospora cheerisanensis KCTC 2395</name>
    <dbReference type="NCBI Taxonomy" id="1348663"/>
    <lineage>
        <taxon>Bacteria</taxon>
        <taxon>Bacillati</taxon>
        <taxon>Actinomycetota</taxon>
        <taxon>Actinomycetes</taxon>
        <taxon>Kitasatosporales</taxon>
        <taxon>Streptomycetaceae</taxon>
        <taxon>Kitasatospora</taxon>
    </lineage>
</organism>
<reference evidence="2 3" key="1">
    <citation type="submission" date="2014-05" db="EMBL/GenBank/DDBJ databases">
        <title>Draft Genome Sequence of Kitasatospora cheerisanensis KCTC 2395.</title>
        <authorList>
            <person name="Nam D.H."/>
        </authorList>
    </citation>
    <scope>NUCLEOTIDE SEQUENCE [LARGE SCALE GENOMIC DNA]</scope>
    <source>
        <strain evidence="2 3">KCTC 2395</strain>
    </source>
</reference>
<comment type="caution">
    <text evidence="2">The sequence shown here is derived from an EMBL/GenBank/DDBJ whole genome shotgun (WGS) entry which is preliminary data.</text>
</comment>
<evidence type="ECO:0000313" key="3">
    <source>
        <dbReference type="Proteomes" id="UP000027178"/>
    </source>
</evidence>
<gene>
    <name evidence="2" type="ORF">KCH_62740</name>
</gene>
<accession>A0A066YLA0</accession>
<sequence>MVHIGCAAVLPLPIEWLGGEIGLCTVPVAMLRQLAVGAAARPRPALGPPRLQREPAGRAGLRDAGGHGPGCRPRPAGRARPVGSVAGRRLARR</sequence>